<gene>
    <name evidence="3" type="ORF">PYTT_1556</name>
</gene>
<feature type="region of interest" description="Disordered" evidence="1">
    <location>
        <begin position="21"/>
        <end position="40"/>
    </location>
</feature>
<reference evidence="4" key="1">
    <citation type="submission" date="2016-09" db="EMBL/GenBank/DDBJ databases">
        <authorList>
            <person name="Koehorst J."/>
        </authorList>
    </citation>
    <scope>NUCLEOTIDE SEQUENCE [LARGE SCALE GENOMIC DNA]</scope>
</reference>
<dbReference type="KEGG" id="agl:PYTT_1556"/>
<keyword evidence="2" id="KW-0732">Signal</keyword>
<feature type="chain" id="PRO_5014266589" evidence="2">
    <location>
        <begin position="20"/>
        <end position="290"/>
    </location>
</feature>
<organism evidence="3 4">
    <name type="scientific">Akkermansia glycaniphila</name>
    <dbReference type="NCBI Taxonomy" id="1679444"/>
    <lineage>
        <taxon>Bacteria</taxon>
        <taxon>Pseudomonadati</taxon>
        <taxon>Verrucomicrobiota</taxon>
        <taxon>Verrucomicrobiia</taxon>
        <taxon>Verrucomicrobiales</taxon>
        <taxon>Akkermansiaceae</taxon>
        <taxon>Akkermansia</taxon>
    </lineage>
</organism>
<keyword evidence="4" id="KW-1185">Reference proteome</keyword>
<protein>
    <submittedName>
        <fullName evidence="3">Uncharacterized protein</fullName>
    </submittedName>
</protein>
<dbReference type="Proteomes" id="UP000176204">
    <property type="component" value="Chromosome I"/>
</dbReference>
<dbReference type="AlphaFoldDB" id="A0A1C7PER9"/>
<accession>A0A1C7PER9</accession>
<sequence length="290" mass="32310">MNANLLLTACLLAANISHAQNTPGTARQTEPATPQTERQRHANTYETHVQGMIAHKTALANALAQATDKNTAETAARKAAQTYRQMHDYFSSTLPGIKTALEELPVSEVDAITSRHQQARETAEQALDKEVLRIRLHDAFGNEPLAHLITDIIASGLIPVANLQQELTDPEALQKLEHAMRAYYTQMIGNLQTLLAEIQSIHDKTTADAAAARIRTFFSEQQKTEETAFADMVHTYGTPPDTLKQKIMDEFLPQLRQCQTTSEELKHKLEQTNFYGSQELQKALNQQPEA</sequence>
<proteinExistence type="predicted"/>
<evidence type="ECO:0000256" key="1">
    <source>
        <dbReference type="SAM" id="MobiDB-lite"/>
    </source>
</evidence>
<evidence type="ECO:0000313" key="3">
    <source>
        <dbReference type="EMBL" id="SEH90028.1"/>
    </source>
</evidence>
<feature type="signal peptide" evidence="2">
    <location>
        <begin position="1"/>
        <end position="19"/>
    </location>
</feature>
<dbReference type="EMBL" id="LT629973">
    <property type="protein sequence ID" value="SEH90028.1"/>
    <property type="molecule type" value="Genomic_DNA"/>
</dbReference>
<dbReference type="STRING" id="1679444.PYTT_1556"/>
<evidence type="ECO:0000313" key="4">
    <source>
        <dbReference type="Proteomes" id="UP000176204"/>
    </source>
</evidence>
<name>A0A1C7PER9_9BACT</name>
<evidence type="ECO:0000256" key="2">
    <source>
        <dbReference type="SAM" id="SignalP"/>
    </source>
</evidence>
<dbReference type="RefSeq" id="WP_067777286.1">
    <property type="nucleotide sequence ID" value="NZ_LIGX01000035.1"/>
</dbReference>